<proteinExistence type="predicted"/>
<organism evidence="2 3">
    <name type="scientific">Fodinisporobacter ferrooxydans</name>
    <dbReference type="NCBI Taxonomy" id="2901836"/>
    <lineage>
        <taxon>Bacteria</taxon>
        <taxon>Bacillati</taxon>
        <taxon>Bacillota</taxon>
        <taxon>Bacilli</taxon>
        <taxon>Bacillales</taxon>
        <taxon>Alicyclobacillaceae</taxon>
        <taxon>Fodinisporobacter</taxon>
    </lineage>
</organism>
<protein>
    <submittedName>
        <fullName evidence="2">Uncharacterized protein</fullName>
    </submittedName>
</protein>
<dbReference type="RefSeq" id="WP_347436868.1">
    <property type="nucleotide sequence ID" value="NZ_CP089291.1"/>
</dbReference>
<name>A0ABY4CI33_9BACL</name>
<evidence type="ECO:0000313" key="2">
    <source>
        <dbReference type="EMBL" id="UOF90175.1"/>
    </source>
</evidence>
<feature type="transmembrane region" description="Helical" evidence="1">
    <location>
        <begin position="7"/>
        <end position="30"/>
    </location>
</feature>
<keyword evidence="3" id="KW-1185">Reference proteome</keyword>
<accession>A0ABY4CI33</accession>
<keyword evidence="1" id="KW-1133">Transmembrane helix</keyword>
<evidence type="ECO:0000256" key="1">
    <source>
        <dbReference type="SAM" id="Phobius"/>
    </source>
</evidence>
<keyword evidence="1" id="KW-0472">Membrane</keyword>
<keyword evidence="1" id="KW-0812">Transmembrane</keyword>
<reference evidence="2" key="1">
    <citation type="submission" date="2021-12" db="EMBL/GenBank/DDBJ databases">
        <title>Alicyclobacillaceae gen. nov., sp. nov., isolated from chalcocite enrichment system.</title>
        <authorList>
            <person name="Jiang Z."/>
        </authorList>
    </citation>
    <scope>NUCLEOTIDE SEQUENCE</scope>
    <source>
        <strain evidence="2">MYW30-H2</strain>
    </source>
</reference>
<evidence type="ECO:0000313" key="3">
    <source>
        <dbReference type="Proteomes" id="UP000830167"/>
    </source>
</evidence>
<dbReference type="EMBL" id="CP089291">
    <property type="protein sequence ID" value="UOF90175.1"/>
    <property type="molecule type" value="Genomic_DNA"/>
</dbReference>
<sequence length="56" mass="6530">MNQIIYALIRVVKILLFIAIFLLFIRAIFYPSALDLIILLLLFVVFFTMFVGRPPV</sequence>
<feature type="transmembrane region" description="Helical" evidence="1">
    <location>
        <begin position="36"/>
        <end position="52"/>
    </location>
</feature>
<gene>
    <name evidence="2" type="ORF">LSG31_20305</name>
</gene>
<dbReference type="Proteomes" id="UP000830167">
    <property type="component" value="Chromosome"/>
</dbReference>